<evidence type="ECO:0000256" key="4">
    <source>
        <dbReference type="ARBA" id="ARBA00022741"/>
    </source>
</evidence>
<keyword evidence="7" id="KW-0239">DNA-directed DNA polymerase</keyword>
<name>A0AA86SH49_9FABA</name>
<dbReference type="SMART" id="SM00382">
    <property type="entry name" value="AAA"/>
    <property type="match status" value="1"/>
</dbReference>
<dbReference type="PANTHER" id="PTHR11669:SF0">
    <property type="entry name" value="PROTEIN STICHEL-LIKE 2"/>
    <property type="match status" value="1"/>
</dbReference>
<dbReference type="GO" id="GO:0005524">
    <property type="term" value="F:ATP binding"/>
    <property type="evidence" value="ECO:0007669"/>
    <property type="project" value="UniProtKB-KW"/>
</dbReference>
<dbReference type="PANTHER" id="PTHR11669">
    <property type="entry name" value="REPLICATION FACTOR C / DNA POLYMERASE III GAMMA-TAU SUBUNIT"/>
    <property type="match status" value="1"/>
</dbReference>
<proteinExistence type="inferred from homology"/>
<evidence type="ECO:0000256" key="9">
    <source>
        <dbReference type="ARBA" id="ARBA00049244"/>
    </source>
</evidence>
<keyword evidence="6" id="KW-0067">ATP-binding</keyword>
<dbReference type="Gene3D" id="1.10.8.60">
    <property type="match status" value="1"/>
</dbReference>
<dbReference type="InterPro" id="IPR027417">
    <property type="entry name" value="P-loop_NTPase"/>
</dbReference>
<dbReference type="Pfam" id="PF13177">
    <property type="entry name" value="DNA_pol3_delta2"/>
    <property type="match status" value="1"/>
</dbReference>
<dbReference type="InterPro" id="IPR008921">
    <property type="entry name" value="DNA_pol3_clamp-load_cplx_C"/>
</dbReference>
<dbReference type="Gramene" id="rna-AYBTSS11_LOCUS11501">
    <property type="protein sequence ID" value="CAJ1943716.1"/>
    <property type="gene ID" value="gene-AYBTSS11_LOCUS11501"/>
</dbReference>
<dbReference type="CDD" id="cd18137">
    <property type="entry name" value="HLD_clamp_pol_III_gamma_tau"/>
    <property type="match status" value="1"/>
</dbReference>
<dbReference type="GO" id="GO:0046872">
    <property type="term" value="F:metal ion binding"/>
    <property type="evidence" value="ECO:0007669"/>
    <property type="project" value="UniProtKB-KW"/>
</dbReference>
<dbReference type="InterPro" id="IPR045085">
    <property type="entry name" value="HLD_clamp_pol_III_gamma_tau"/>
</dbReference>
<gene>
    <name evidence="11" type="ORF">AYBTSS11_LOCUS11501</name>
</gene>
<dbReference type="GO" id="GO:0006281">
    <property type="term" value="P:DNA repair"/>
    <property type="evidence" value="ECO:0007669"/>
    <property type="project" value="TreeGrafter"/>
</dbReference>
<dbReference type="GO" id="GO:0003689">
    <property type="term" value="F:DNA clamp loader activity"/>
    <property type="evidence" value="ECO:0007669"/>
    <property type="project" value="TreeGrafter"/>
</dbReference>
<evidence type="ECO:0000313" key="12">
    <source>
        <dbReference type="Proteomes" id="UP001189624"/>
    </source>
</evidence>
<sequence>MMDGRRHSVDIPISKTLVALRRVRSLRDPSTNAVSRLSPLIDDGDWENGSSNGVSLSLRFLNASHAGDCDGGNGFSRSNSLDFKGQREQETAELELEMLNSKMNYCGISCQEGRRDEQLVYSSPKQQGISRDKSPNESCCSIHEGGGLDLIAITPPCNHLKDGELCYLSTALRVDHSKSDRKLLRKNHMIQSGVVGDLASHLGSQQCSARFALEQTTQDVDALDNHHGCGLRSCWSKSPRFRESNHYSEIEGLPLILQHANETDLNGNRNIRCIGGELSPTIGTPRSLSVKFRPKSFDDLVGQNVIRKSLLGAISRGRISSFYLFHGPRGTGKTSASRIFAAALNCLSSLEQKPCGLCRECVLFFSGRNKNVNEVDSLRINRAEKVKSLVKHACIPPISSSFKVFIIDECQLLHGETWASILNSLENVSHHVVFVMITPDLDNLPRSAISRAQRYHFAKIKDADISRRLERICVEEGLESEQVALDFIATRSCGSLRDAETMLDQLSLLGKKITISLVHELTGVISDDELLDFLDLALSSDTSSTVIRARELVRTRIDPLQLISQLANLIMDILSGKCELGGSEVKTGFYNRYTSEADLQKLSHALGILSETEKQLRISKNQATWFTAALLQLSSVEYSPVDTNTTKLCTPAAVSIRDGDTCSTSPKGGSLEHLSTAGQSDDKLYRLGVQDDHNGTLDSIWYKATEMCQSSRLKTFLRKQGKLSSVFVSQGRAVAELDFHHRDYVSKAEKSWKLIANSLQFILGCNLELRINYVPSCTSDSMYAKLKRSSFNFFSCSRRIRWKSLLTNEQGSESDYAEYTSRKPMMKDQTLTCSSDYEPRVPPFESCHGIGMEVLSTLRNSEGNLLSSGKMLLNRPDEETPRTYCSRVDSGKGEGCNYEHLASSTLDLDNQSDCFPGTRWLHKKFGSFYAPQQKDFVLSIPKFKCSEICRYDLEPFVFSHRRPNNCTQATEKKCERR</sequence>
<keyword evidence="7" id="KW-0548">Nucleotidyltransferase</keyword>
<protein>
    <recommendedName>
        <fullName evidence="2">DNA-directed DNA polymerase</fullName>
        <ecNumber evidence="2">2.7.7.7</ecNumber>
    </recommendedName>
</protein>
<dbReference type="Gene3D" id="3.40.50.300">
    <property type="entry name" value="P-loop containing nucleotide triphosphate hydrolases"/>
    <property type="match status" value="1"/>
</dbReference>
<keyword evidence="12" id="KW-1185">Reference proteome</keyword>
<comment type="similarity">
    <text evidence="1">Belongs to the DnaX/STICHEL family.</text>
</comment>
<keyword evidence="7" id="KW-0808">Transferase</keyword>
<dbReference type="InterPro" id="IPR003593">
    <property type="entry name" value="AAA+_ATPase"/>
</dbReference>
<dbReference type="EC" id="2.7.7.7" evidence="2"/>
<evidence type="ECO:0000256" key="1">
    <source>
        <dbReference type="ARBA" id="ARBA00006360"/>
    </source>
</evidence>
<comment type="catalytic activity">
    <reaction evidence="9">
        <text>DNA(n) + a 2'-deoxyribonucleoside 5'-triphosphate = DNA(n+1) + diphosphate</text>
        <dbReference type="Rhea" id="RHEA:22508"/>
        <dbReference type="Rhea" id="RHEA-COMP:17339"/>
        <dbReference type="Rhea" id="RHEA-COMP:17340"/>
        <dbReference type="ChEBI" id="CHEBI:33019"/>
        <dbReference type="ChEBI" id="CHEBI:61560"/>
        <dbReference type="ChEBI" id="CHEBI:173112"/>
        <dbReference type="EC" id="2.7.7.7"/>
    </reaction>
</comment>
<dbReference type="GO" id="GO:0005663">
    <property type="term" value="C:DNA replication factor C complex"/>
    <property type="evidence" value="ECO:0007669"/>
    <property type="project" value="TreeGrafter"/>
</dbReference>
<evidence type="ECO:0000256" key="7">
    <source>
        <dbReference type="ARBA" id="ARBA00022932"/>
    </source>
</evidence>
<dbReference type="AlphaFoldDB" id="A0AA86SH49"/>
<dbReference type="GO" id="GO:0003887">
    <property type="term" value="F:DNA-directed DNA polymerase activity"/>
    <property type="evidence" value="ECO:0007669"/>
    <property type="project" value="UniProtKB-KW"/>
</dbReference>
<dbReference type="Pfam" id="PF23007">
    <property type="entry name" value="DnaA_N-like_STI"/>
    <property type="match status" value="1"/>
</dbReference>
<dbReference type="Proteomes" id="UP001189624">
    <property type="component" value="Chromosome 3"/>
</dbReference>
<dbReference type="FunFam" id="1.10.8.60:FF:000013">
    <property type="entry name" value="DNA polymerase III subunit gamma/tau"/>
    <property type="match status" value="1"/>
</dbReference>
<dbReference type="InterPro" id="IPR012763">
    <property type="entry name" value="DNA_pol_III_sug/sutau_N"/>
</dbReference>
<keyword evidence="5" id="KW-0862">Zinc</keyword>
<dbReference type="InterPro" id="IPR054506">
    <property type="entry name" value="DnaA_N-like_STI"/>
</dbReference>
<keyword evidence="3" id="KW-0479">Metal-binding</keyword>
<evidence type="ECO:0000256" key="6">
    <source>
        <dbReference type="ARBA" id="ARBA00022840"/>
    </source>
</evidence>
<dbReference type="GO" id="GO:0009360">
    <property type="term" value="C:DNA polymerase III complex"/>
    <property type="evidence" value="ECO:0007669"/>
    <property type="project" value="InterPro"/>
</dbReference>
<evidence type="ECO:0000259" key="10">
    <source>
        <dbReference type="SMART" id="SM00382"/>
    </source>
</evidence>
<evidence type="ECO:0000256" key="3">
    <source>
        <dbReference type="ARBA" id="ARBA00022723"/>
    </source>
</evidence>
<reference evidence="11" key="1">
    <citation type="submission" date="2023-10" db="EMBL/GenBank/DDBJ databases">
        <authorList>
            <person name="Domelevo Entfellner J.-B."/>
        </authorList>
    </citation>
    <scope>NUCLEOTIDE SEQUENCE</scope>
</reference>
<keyword evidence="8" id="KW-0175">Coiled coil</keyword>
<feature type="domain" description="AAA+ ATPase" evidence="10">
    <location>
        <begin position="319"/>
        <end position="479"/>
    </location>
</feature>
<evidence type="ECO:0000313" key="11">
    <source>
        <dbReference type="EMBL" id="CAJ1943716.1"/>
    </source>
</evidence>
<dbReference type="InterPro" id="IPR050238">
    <property type="entry name" value="DNA_Rep/Repair_Clamp_Loader"/>
</dbReference>
<accession>A0AA86SH49</accession>
<dbReference type="GO" id="GO:0003677">
    <property type="term" value="F:DNA binding"/>
    <property type="evidence" value="ECO:0007669"/>
    <property type="project" value="InterPro"/>
</dbReference>
<evidence type="ECO:0000256" key="5">
    <source>
        <dbReference type="ARBA" id="ARBA00022833"/>
    </source>
</evidence>
<dbReference type="NCBIfam" id="TIGR02397">
    <property type="entry name" value="dnaX_nterm"/>
    <property type="match status" value="1"/>
</dbReference>
<evidence type="ECO:0000256" key="2">
    <source>
        <dbReference type="ARBA" id="ARBA00012417"/>
    </source>
</evidence>
<dbReference type="EMBL" id="OY731400">
    <property type="protein sequence ID" value="CAJ1943716.1"/>
    <property type="molecule type" value="Genomic_DNA"/>
</dbReference>
<dbReference type="Pfam" id="PF22608">
    <property type="entry name" value="DNAX_ATPase_lid"/>
    <property type="match status" value="1"/>
</dbReference>
<evidence type="ECO:0000256" key="8">
    <source>
        <dbReference type="ARBA" id="ARBA00023054"/>
    </source>
</evidence>
<keyword evidence="4" id="KW-0547">Nucleotide-binding</keyword>
<dbReference type="GO" id="GO:0006261">
    <property type="term" value="P:DNA-templated DNA replication"/>
    <property type="evidence" value="ECO:0007669"/>
    <property type="project" value="TreeGrafter"/>
</dbReference>
<dbReference type="SUPFAM" id="SSF52540">
    <property type="entry name" value="P-loop containing nucleoside triphosphate hydrolases"/>
    <property type="match status" value="1"/>
</dbReference>
<dbReference type="SUPFAM" id="SSF48019">
    <property type="entry name" value="post-AAA+ oligomerization domain-like"/>
    <property type="match status" value="1"/>
</dbReference>
<organism evidence="11 12">
    <name type="scientific">Sphenostylis stenocarpa</name>
    <dbReference type="NCBI Taxonomy" id="92480"/>
    <lineage>
        <taxon>Eukaryota</taxon>
        <taxon>Viridiplantae</taxon>
        <taxon>Streptophyta</taxon>
        <taxon>Embryophyta</taxon>
        <taxon>Tracheophyta</taxon>
        <taxon>Spermatophyta</taxon>
        <taxon>Magnoliopsida</taxon>
        <taxon>eudicotyledons</taxon>
        <taxon>Gunneridae</taxon>
        <taxon>Pentapetalae</taxon>
        <taxon>rosids</taxon>
        <taxon>fabids</taxon>
        <taxon>Fabales</taxon>
        <taxon>Fabaceae</taxon>
        <taxon>Papilionoideae</taxon>
        <taxon>50 kb inversion clade</taxon>
        <taxon>NPAAA clade</taxon>
        <taxon>indigoferoid/millettioid clade</taxon>
        <taxon>Phaseoleae</taxon>
        <taxon>Sphenostylis</taxon>
    </lineage>
</organism>